<accession>A0A0F4L241</accession>
<comment type="caution">
    <text evidence="4">The sequence shown here is derived from an EMBL/GenBank/DDBJ whole genome shotgun (WGS) entry which is preliminary data.</text>
</comment>
<dbReference type="PATRIC" id="fig|1684.5.peg.418"/>
<feature type="region of interest" description="Disordered" evidence="1">
    <location>
        <begin position="423"/>
        <end position="442"/>
    </location>
</feature>
<dbReference type="InterPro" id="IPR022038">
    <property type="entry name" value="Ig-like_bact"/>
</dbReference>
<feature type="compositionally biased region" description="Polar residues" evidence="1">
    <location>
        <begin position="118"/>
        <end position="136"/>
    </location>
</feature>
<protein>
    <recommendedName>
        <fullName evidence="3">Ig-like domain-containing protein</fullName>
    </recommendedName>
</protein>
<evidence type="ECO:0000313" key="4">
    <source>
        <dbReference type="EMBL" id="KJY52308.1"/>
    </source>
</evidence>
<feature type="region of interest" description="Disordered" evidence="1">
    <location>
        <begin position="572"/>
        <end position="591"/>
    </location>
</feature>
<evidence type="ECO:0000256" key="1">
    <source>
        <dbReference type="SAM" id="MobiDB-lite"/>
    </source>
</evidence>
<feature type="transmembrane region" description="Helical" evidence="2">
    <location>
        <begin position="1732"/>
        <end position="1757"/>
    </location>
</feature>
<feature type="region of interest" description="Disordered" evidence="1">
    <location>
        <begin position="114"/>
        <end position="138"/>
    </location>
</feature>
<feature type="region of interest" description="Disordered" evidence="1">
    <location>
        <begin position="277"/>
        <end position="301"/>
    </location>
</feature>
<keyword evidence="2" id="KW-1133">Transmembrane helix</keyword>
<proteinExistence type="predicted"/>
<name>A0A0F4L241_9BIFI</name>
<keyword evidence="2" id="KW-0472">Membrane</keyword>
<organism evidence="4 5">
    <name type="scientific">Bifidobacterium mellis</name>
    <dbReference type="NCBI Taxonomy" id="1293823"/>
    <lineage>
        <taxon>Bacteria</taxon>
        <taxon>Bacillati</taxon>
        <taxon>Actinomycetota</taxon>
        <taxon>Actinomycetes</taxon>
        <taxon>Bifidobacteriales</taxon>
        <taxon>Bifidobacteriaceae</taxon>
        <taxon>Bifidobacterium</taxon>
    </lineage>
</organism>
<reference evidence="4 5" key="1">
    <citation type="submission" date="2014-12" db="EMBL/GenBank/DDBJ databases">
        <title>Comparative genomics of the lactic acid bacteria isolated from the honey bee gut.</title>
        <authorList>
            <person name="Ellegaard K.M."/>
            <person name="Tamarit D."/>
            <person name="Javelind E."/>
            <person name="Olofsson T."/>
            <person name="Andersson S.G."/>
            <person name="Vasquez A."/>
        </authorList>
    </citation>
    <scope>NUCLEOTIDE SEQUENCE [LARGE SCALE GENOMIC DNA]</scope>
    <source>
        <strain evidence="4 5">Bin7</strain>
    </source>
</reference>
<keyword evidence="2" id="KW-0812">Transmembrane</keyword>
<feature type="compositionally biased region" description="Basic and acidic residues" evidence="1">
    <location>
        <begin position="277"/>
        <end position="286"/>
    </location>
</feature>
<feature type="domain" description="Ig-like" evidence="3">
    <location>
        <begin position="1365"/>
        <end position="1502"/>
    </location>
</feature>
<dbReference type="EMBL" id="JWMF01000003">
    <property type="protein sequence ID" value="KJY52308.1"/>
    <property type="molecule type" value="Genomic_DNA"/>
</dbReference>
<dbReference type="Pfam" id="PF13750">
    <property type="entry name" value="Big_3_3"/>
    <property type="match status" value="1"/>
</dbReference>
<sequence>MVESEKSTKAIKVFCCIMSFSVLFCLTLLVWQLLLPTRALAAEKKSAKDRISVSMTYQQMKSEDDLTDGKTWIAAGPRSVTLTITPRSADGVDWQSSKDGSLAIEGISISGKGPCPVLQQSDDPGQQPSRTYTLSYTHGGGNSHDGQEYLLDKCQLKFSYTLTSDKEGGKAESLSGDFSETLSSIGMAAVDSEGKDIDFAEHPDSIIVDSTSDRSLRLWVSGVPKADPLSGYFRKADTVSLSSRDPWLDRIVNIAFNNHKRANPNADFAPMTISRIPQHDQADDPNHLPPASFPCGRHDSYSQRDARINKGHGDHSGVWKVLNQSCKAEVNRPPYNSNARYEARPQEELARYLHPADAGQDHNYLSFIYDTEKPMLTSASYLSHGLESHPGDVDFPVSDGVMAFKDRVIRLRAKDILPSRPIVNSNGEQHYPQRIRNDGPSDPFASGLARLMLKGNRYDGVDSKGNPRTPVPLKQCSADTGVRNDDDCDYSVSAGSDEQGEYYDVDFRSSGYYDFSTIKATVVDKAGNEDDLFPLKSGQTDRSKSPDTNAMIGKLLIDVSYETIGEPRIAVASRSSDAPRKPGAVPPAPSGSGLDRYYFNSDVRLAVQTKDQYLAYYLHTLANDPRRNVGVLKYWRDDLPNGSNEAKTACKVEESNITEDRDENWTWSLACDDSVEQINGASGSYPTNGKYTFVLNADIMPAWFTSSRTQFGIDTSAPVADGFEGPRGDGLKIIRRFPIKGSHKTIVTSPGQNHIRFRVQDLLPKEQVGPDEVPGASQEGASGIAGNCAAGTCHGTVQISMPAPTDLQGNAIGDSAARNMTIPVDESGWFKIDLKDEGLYDLSKIVLTVADWAEHPVNGGDGDRARNVLKVSLDELVNKYPDAGGFNEAYDALVIDNPQNQRTAEIILRQAESNPASTNPAYYFRGEALVDFKVKDRWFPLYQAVGDESNKNFFHGSVSPAAPTPFPAVSFEPDAWVPDSASPDTWVFRGYRVPRSSANQNSPHEGVYELTLSYAGLQCDSSRFAAAQRKFVIDYTGPQLGSLHLSATTPHHWQWIFPTSPLHVSLDGVKDQVSGVDEKSASFTDYQGDEATPMLGYDPWLAPKNAQAPESTLRFESDEVIAFDMNADSQRLRFDTTSMAVKDLAGNPSSTHALNSYGGDRSDIVNDTQGYTGAALDLAGPKITVTYDNNDVRNGKYYKANRVATIVVDESNFDFISAKDGGRIIVESNVDGRRARLAAKDFSNPSGDKHTYLAKLACESDGDWTVDASLTDPGEHQAVAFHDEFVIDTTRPVLSLKFDNNDSKNGMYYKAPRLATIELVERNFSRGESTVTTSAKDDAGHEVPASSGDGWSYAGDPKEYTLVQQVSFKGEYHYTLEANATDLAGNTAEAVKEPEFVIDMTKPDLHIEKVEDKTAYAGTVAPRIQVADTNMDQSRTTYALVGDRRGKVKSADLDPNEHEEDNTRTVDIPDFKRKVANDDVYTLTATSEDMAGNSTSVSKTFSVNRFGSTYLFSAGTSSVRGAYLKKAVPIEVTELNVSGIDLGKSAIRLAKDGSIHAVPGSDYRIVDDSDSGWSKRTYEIPAKLFKGDGYYRLMFTSTDRAGNLSENTMQHKDAKRKGDASVNFAVDSQAPTVSALGIASNSVYYGQRHGVGIDAKDNMKVRSARIDVDGRTQGRWSGDELLRGAQSIDLPADAHRHTVTVRTEDAAGNISLITYQDVVVASDWWQYIRENGLLFVLVICLGILMTLAVIILAALIVRHHAAMAYRRNPFGKQER</sequence>
<feature type="region of interest" description="Disordered" evidence="1">
    <location>
        <begin position="459"/>
        <end position="480"/>
    </location>
</feature>
<keyword evidence="5" id="KW-1185">Reference proteome</keyword>
<gene>
    <name evidence="4" type="ORF">JF70_04000</name>
</gene>
<evidence type="ECO:0000313" key="5">
    <source>
        <dbReference type="Proteomes" id="UP000033567"/>
    </source>
</evidence>
<feature type="region of interest" description="Disordered" evidence="1">
    <location>
        <begin position="1329"/>
        <end position="1351"/>
    </location>
</feature>
<evidence type="ECO:0000259" key="3">
    <source>
        <dbReference type="Pfam" id="PF13750"/>
    </source>
</evidence>
<evidence type="ECO:0000256" key="2">
    <source>
        <dbReference type="SAM" id="Phobius"/>
    </source>
</evidence>
<dbReference type="Proteomes" id="UP000033567">
    <property type="component" value="Unassembled WGS sequence"/>
</dbReference>